<dbReference type="AlphaFoldDB" id="A0A371FJE3"/>
<gene>
    <name evidence="1" type="ORF">CR513_41288</name>
</gene>
<sequence>MVRLKVKRTVSRCTWIVVANLNQIMCVIYDQRCSGFQNRRTKYQTRLIVEVTIELKTYKYAPLQPQRKRTITFCMMLLSDVMARHEEVMDALPHSMSSEMGLCRDFAYEV</sequence>
<organism evidence="1 2">
    <name type="scientific">Mucuna pruriens</name>
    <name type="common">Velvet bean</name>
    <name type="synonym">Dolichos pruriens</name>
    <dbReference type="NCBI Taxonomy" id="157652"/>
    <lineage>
        <taxon>Eukaryota</taxon>
        <taxon>Viridiplantae</taxon>
        <taxon>Streptophyta</taxon>
        <taxon>Embryophyta</taxon>
        <taxon>Tracheophyta</taxon>
        <taxon>Spermatophyta</taxon>
        <taxon>Magnoliopsida</taxon>
        <taxon>eudicotyledons</taxon>
        <taxon>Gunneridae</taxon>
        <taxon>Pentapetalae</taxon>
        <taxon>rosids</taxon>
        <taxon>fabids</taxon>
        <taxon>Fabales</taxon>
        <taxon>Fabaceae</taxon>
        <taxon>Papilionoideae</taxon>
        <taxon>50 kb inversion clade</taxon>
        <taxon>NPAAA clade</taxon>
        <taxon>indigoferoid/millettioid clade</taxon>
        <taxon>Phaseoleae</taxon>
        <taxon>Mucuna</taxon>
    </lineage>
</organism>
<accession>A0A371FJE3</accession>
<name>A0A371FJE3_MUCPR</name>
<protein>
    <submittedName>
        <fullName evidence="1">Uncharacterized protein</fullName>
    </submittedName>
</protein>
<evidence type="ECO:0000313" key="1">
    <source>
        <dbReference type="EMBL" id="RDX78438.1"/>
    </source>
</evidence>
<keyword evidence="2" id="KW-1185">Reference proteome</keyword>
<feature type="non-terminal residue" evidence="1">
    <location>
        <position position="1"/>
    </location>
</feature>
<comment type="caution">
    <text evidence="1">The sequence shown here is derived from an EMBL/GenBank/DDBJ whole genome shotgun (WGS) entry which is preliminary data.</text>
</comment>
<evidence type="ECO:0000313" key="2">
    <source>
        <dbReference type="Proteomes" id="UP000257109"/>
    </source>
</evidence>
<dbReference type="Proteomes" id="UP000257109">
    <property type="component" value="Unassembled WGS sequence"/>
</dbReference>
<proteinExistence type="predicted"/>
<reference evidence="1" key="1">
    <citation type="submission" date="2018-05" db="EMBL/GenBank/DDBJ databases">
        <title>Draft genome of Mucuna pruriens seed.</title>
        <authorList>
            <person name="Nnadi N.E."/>
            <person name="Vos R."/>
            <person name="Hasami M.H."/>
            <person name="Devisetty U.K."/>
            <person name="Aguiy J.C."/>
        </authorList>
    </citation>
    <scope>NUCLEOTIDE SEQUENCE [LARGE SCALE GENOMIC DNA]</scope>
    <source>
        <strain evidence="1">JCA_2017</strain>
    </source>
</reference>
<dbReference type="EMBL" id="QJKJ01008869">
    <property type="protein sequence ID" value="RDX78438.1"/>
    <property type="molecule type" value="Genomic_DNA"/>
</dbReference>